<dbReference type="PROSITE" id="PS50893">
    <property type="entry name" value="ABC_TRANSPORTER_2"/>
    <property type="match status" value="1"/>
</dbReference>
<dbReference type="EC" id="3.6.3.-" evidence="8"/>
<evidence type="ECO:0000313" key="8">
    <source>
        <dbReference type="EMBL" id="QEH31668.1"/>
    </source>
</evidence>
<dbReference type="EMBL" id="CP042997">
    <property type="protein sequence ID" value="QEH31668.1"/>
    <property type="molecule type" value="Genomic_DNA"/>
</dbReference>
<sequence length="344" mass="37792">MHERSGPAVLEVSDLTKVYGGRPPMKAVDGLSFDLRQGEALGLLGPNGAGKTTTIQMLLSTLTPTSGEIAYFGRSLRGHRDFILSRVGYASAYAKLPTHLTILENLDVFGRLSDMGRADRAARSRELLTRFGVWELRDRIMTGLSAGQTTRVMLAKAFLARPRVVLLDEPTASLDPDIAHEVRTFVTERRDREGVSLLYTSHDMDEVAMICDRVLFLDRGRLAAIGPPAELAASAAATKVRLRAADAASAAIIREEARAGGLSARPIEPHADAPDEVEIEMDEPRVAPFLAALARRDASYSEIHLDKPTLEDYFLKIARRSGTDRLTTEAQRTQRRGEEKTETQ</sequence>
<keyword evidence="8" id="KW-0378">Hydrolase</keyword>
<dbReference type="InterPro" id="IPR003439">
    <property type="entry name" value="ABC_transporter-like_ATP-bd"/>
</dbReference>
<dbReference type="SUPFAM" id="SSF52540">
    <property type="entry name" value="P-loop containing nucleoside triphosphate hydrolases"/>
    <property type="match status" value="1"/>
</dbReference>
<keyword evidence="4" id="KW-0547">Nucleotide-binding</keyword>
<evidence type="ECO:0000256" key="3">
    <source>
        <dbReference type="ARBA" id="ARBA00022458"/>
    </source>
</evidence>
<keyword evidence="9" id="KW-1185">Reference proteome</keyword>
<comment type="similarity">
    <text evidence="1">Belongs to the ABC transporter superfamily.</text>
</comment>
<evidence type="ECO:0000256" key="4">
    <source>
        <dbReference type="ARBA" id="ARBA00022741"/>
    </source>
</evidence>
<accession>A0A5B9VTP9</accession>
<protein>
    <submittedName>
        <fullName evidence="8">Daunorubicin/doxorubicin resistance ATP-binding protein DrrA</fullName>
        <ecNumber evidence="8">3.6.3.-</ecNumber>
    </submittedName>
</protein>
<proteinExistence type="inferred from homology"/>
<dbReference type="InterPro" id="IPR003593">
    <property type="entry name" value="AAA+_ATPase"/>
</dbReference>
<dbReference type="SMART" id="SM00382">
    <property type="entry name" value="AAA"/>
    <property type="match status" value="1"/>
</dbReference>
<evidence type="ECO:0000256" key="2">
    <source>
        <dbReference type="ARBA" id="ARBA00022448"/>
    </source>
</evidence>
<keyword evidence="2" id="KW-0813">Transport</keyword>
<dbReference type="AlphaFoldDB" id="A0A5B9VTP9"/>
<dbReference type="GO" id="GO:0005524">
    <property type="term" value="F:ATP binding"/>
    <property type="evidence" value="ECO:0007669"/>
    <property type="project" value="UniProtKB-KW"/>
</dbReference>
<evidence type="ECO:0000256" key="1">
    <source>
        <dbReference type="ARBA" id="ARBA00005417"/>
    </source>
</evidence>
<dbReference type="PANTHER" id="PTHR42711:SF5">
    <property type="entry name" value="ABC TRANSPORTER ATP-BINDING PROTEIN NATA"/>
    <property type="match status" value="1"/>
</dbReference>
<keyword evidence="5 8" id="KW-0067">ATP-binding</keyword>
<organism evidence="8 9">
    <name type="scientific">Aquisphaera giovannonii</name>
    <dbReference type="NCBI Taxonomy" id="406548"/>
    <lineage>
        <taxon>Bacteria</taxon>
        <taxon>Pseudomonadati</taxon>
        <taxon>Planctomycetota</taxon>
        <taxon>Planctomycetia</taxon>
        <taxon>Isosphaerales</taxon>
        <taxon>Isosphaeraceae</taxon>
        <taxon>Aquisphaera</taxon>
    </lineage>
</organism>
<feature type="compositionally biased region" description="Basic and acidic residues" evidence="6">
    <location>
        <begin position="335"/>
        <end position="344"/>
    </location>
</feature>
<dbReference type="Gene3D" id="3.40.50.300">
    <property type="entry name" value="P-loop containing nucleotide triphosphate hydrolases"/>
    <property type="match status" value="1"/>
</dbReference>
<evidence type="ECO:0000313" key="9">
    <source>
        <dbReference type="Proteomes" id="UP000324233"/>
    </source>
</evidence>
<dbReference type="CDD" id="cd03230">
    <property type="entry name" value="ABC_DR_subfamily_A"/>
    <property type="match status" value="1"/>
</dbReference>
<evidence type="ECO:0000259" key="7">
    <source>
        <dbReference type="PROSITE" id="PS50893"/>
    </source>
</evidence>
<feature type="region of interest" description="Disordered" evidence="6">
    <location>
        <begin position="324"/>
        <end position="344"/>
    </location>
</feature>
<dbReference type="OrthoDB" id="9809450at2"/>
<dbReference type="InterPro" id="IPR050763">
    <property type="entry name" value="ABC_transporter_ATP-binding"/>
</dbReference>
<evidence type="ECO:0000256" key="5">
    <source>
        <dbReference type="ARBA" id="ARBA00022840"/>
    </source>
</evidence>
<dbReference type="InterPro" id="IPR027417">
    <property type="entry name" value="P-loop_NTPase"/>
</dbReference>
<feature type="domain" description="ABC transporter" evidence="7">
    <location>
        <begin position="10"/>
        <end position="244"/>
    </location>
</feature>
<dbReference type="GO" id="GO:0016887">
    <property type="term" value="F:ATP hydrolysis activity"/>
    <property type="evidence" value="ECO:0007669"/>
    <property type="project" value="InterPro"/>
</dbReference>
<dbReference type="Pfam" id="PF00005">
    <property type="entry name" value="ABC_tran"/>
    <property type="match status" value="1"/>
</dbReference>
<dbReference type="PANTHER" id="PTHR42711">
    <property type="entry name" value="ABC TRANSPORTER ATP-BINDING PROTEIN"/>
    <property type="match status" value="1"/>
</dbReference>
<name>A0A5B9VTP9_9BACT</name>
<evidence type="ECO:0000256" key="6">
    <source>
        <dbReference type="SAM" id="MobiDB-lite"/>
    </source>
</evidence>
<reference evidence="8 9" key="1">
    <citation type="submission" date="2019-08" db="EMBL/GenBank/DDBJ databases">
        <title>Deep-cultivation of Planctomycetes and their phenomic and genomic characterization uncovers novel biology.</title>
        <authorList>
            <person name="Wiegand S."/>
            <person name="Jogler M."/>
            <person name="Boedeker C."/>
            <person name="Pinto D."/>
            <person name="Vollmers J."/>
            <person name="Rivas-Marin E."/>
            <person name="Kohn T."/>
            <person name="Peeters S.H."/>
            <person name="Heuer A."/>
            <person name="Rast P."/>
            <person name="Oberbeckmann S."/>
            <person name="Bunk B."/>
            <person name="Jeske O."/>
            <person name="Meyerdierks A."/>
            <person name="Storesund J.E."/>
            <person name="Kallscheuer N."/>
            <person name="Luecker S."/>
            <person name="Lage O.M."/>
            <person name="Pohl T."/>
            <person name="Merkel B.J."/>
            <person name="Hornburger P."/>
            <person name="Mueller R.-W."/>
            <person name="Bruemmer F."/>
            <person name="Labrenz M."/>
            <person name="Spormann A.M."/>
            <person name="Op den Camp H."/>
            <person name="Overmann J."/>
            <person name="Amann R."/>
            <person name="Jetten M.S.M."/>
            <person name="Mascher T."/>
            <person name="Medema M.H."/>
            <person name="Devos D.P."/>
            <person name="Kaster A.-K."/>
            <person name="Ovreas L."/>
            <person name="Rohde M."/>
            <person name="Galperin M.Y."/>
            <person name="Jogler C."/>
        </authorList>
    </citation>
    <scope>NUCLEOTIDE SEQUENCE [LARGE SCALE GENOMIC DNA]</scope>
    <source>
        <strain evidence="8 9">OJF2</strain>
    </source>
</reference>
<dbReference type="Proteomes" id="UP000324233">
    <property type="component" value="Chromosome"/>
</dbReference>
<keyword evidence="3" id="KW-0536">Nodulation</keyword>
<dbReference type="RefSeq" id="WP_148590309.1">
    <property type="nucleotide sequence ID" value="NZ_CP042997.1"/>
</dbReference>
<gene>
    <name evidence="8" type="primary">drrA_1</name>
    <name evidence="8" type="ORF">OJF2_01330</name>
</gene>
<dbReference type="KEGG" id="agv:OJF2_01330"/>